<organism evidence="1 2">
    <name type="scientific">Podospora bellae-mahoneyi</name>
    <dbReference type="NCBI Taxonomy" id="2093777"/>
    <lineage>
        <taxon>Eukaryota</taxon>
        <taxon>Fungi</taxon>
        <taxon>Dikarya</taxon>
        <taxon>Ascomycota</taxon>
        <taxon>Pezizomycotina</taxon>
        <taxon>Sordariomycetes</taxon>
        <taxon>Sordariomycetidae</taxon>
        <taxon>Sordariales</taxon>
        <taxon>Podosporaceae</taxon>
        <taxon>Podospora</taxon>
    </lineage>
</organism>
<proteinExistence type="predicted"/>
<dbReference type="RefSeq" id="XP_062735003.1">
    <property type="nucleotide sequence ID" value="XM_062876410.1"/>
</dbReference>
<protein>
    <submittedName>
        <fullName evidence="1">Uncharacterized protein</fullName>
    </submittedName>
</protein>
<accession>A0ABR0FTA5</accession>
<dbReference type="EMBL" id="JAFFGZ010000004">
    <property type="protein sequence ID" value="KAK4646027.1"/>
    <property type="molecule type" value="Genomic_DNA"/>
</dbReference>
<keyword evidence="2" id="KW-1185">Reference proteome</keyword>
<evidence type="ECO:0000313" key="1">
    <source>
        <dbReference type="EMBL" id="KAK4646027.1"/>
    </source>
</evidence>
<sequence length="161" mass="17501">MGALFPSQTKAISAAMSWLEEEAKKVLYLAIFPLHFRKHPFLTLCHVPMSGLQMLSSARLDIGITSHKNALEPRPAPCTYSTWQPSAKSLCTGNKPRINVNTLILQDLQAAFFLSAPFHPHVDIGPARCSPLGLATLAPCLLRNSSKGLSVDIWILPPACG</sequence>
<name>A0ABR0FTA5_9PEZI</name>
<dbReference type="GeneID" id="87895892"/>
<dbReference type="Proteomes" id="UP001322138">
    <property type="component" value="Unassembled WGS sequence"/>
</dbReference>
<reference evidence="1 2" key="1">
    <citation type="journal article" date="2023" name="bioRxiv">
        <title>High-quality genome assemblies of four members of thePodospora anserinaspecies complex.</title>
        <authorList>
            <person name="Ament-Velasquez S.L."/>
            <person name="Vogan A.A."/>
            <person name="Wallerman O."/>
            <person name="Hartmann F."/>
            <person name="Gautier V."/>
            <person name="Silar P."/>
            <person name="Giraud T."/>
            <person name="Johannesson H."/>
        </authorList>
    </citation>
    <scope>NUCLEOTIDE SEQUENCE [LARGE SCALE GENOMIC DNA]</scope>
    <source>
        <strain evidence="1 2">CBS 112042</strain>
    </source>
</reference>
<comment type="caution">
    <text evidence="1">The sequence shown here is derived from an EMBL/GenBank/DDBJ whole genome shotgun (WGS) entry which is preliminary data.</text>
</comment>
<gene>
    <name evidence="1" type="ORF">QC761_206740</name>
</gene>
<evidence type="ECO:0000313" key="2">
    <source>
        <dbReference type="Proteomes" id="UP001322138"/>
    </source>
</evidence>